<evidence type="ECO:0000256" key="5">
    <source>
        <dbReference type="ARBA" id="ARBA00022801"/>
    </source>
</evidence>
<evidence type="ECO:0000256" key="8">
    <source>
        <dbReference type="ARBA" id="ARBA00022884"/>
    </source>
</evidence>
<feature type="region of interest" description="Disordered" evidence="13">
    <location>
        <begin position="449"/>
        <end position="469"/>
    </location>
</feature>
<feature type="compositionally biased region" description="Basic and acidic residues" evidence="13">
    <location>
        <begin position="627"/>
        <end position="641"/>
    </location>
</feature>
<dbReference type="EMBL" id="JARJCW010000008">
    <property type="protein sequence ID" value="KAJ7221681.1"/>
    <property type="molecule type" value="Genomic_DNA"/>
</dbReference>
<sequence length="682" mass="75732">MAPNNTNAFGGSWSSLPTSLTPWVFDVIQSMGHTQMTPVQASTIPLFMQHKDVVVEAVTGSGKTLAFLIPVLERLIRREQKLRKHEIGALIISPTRELATQIHSVFSLFISAQPRSQAIDLENPPDPEYPDPLLLISSKTSSPAQDVQRFATSGADIVIGTPGRVEEFLLGRGKNVVSVKELEVLVLDEADRLLDLGFQAALTRIITHLPKQRRTGLFSATMTDADALSELVRVGLRNPSRIVVKVQAKRLNAAGPSGTRVRETVEERRIPASLKIYYVVCHASEKVVQLTRIISSEVAESKASRFIVYFATGACVDYFYRILPDLLPKMTTLFSLHGHLLPSARTKTLTAFADAPATPASPSILLATDVAARGLDLPLLDTIIQFDPPSDPKAFSHRCGRTARAGRSGRAWVLLVGKETSYVDFLAIRKIPISERPCFIGPGDQRIGIAAPTRDEDGDEGEGEARRPDDAEVSVFLSRIRKTILTDRAIHDQAAKAFVSFVRAYSKHEASYIFRVKDLDLVGVAKSFGLLRLPHMPELRDVAREGWEDVVLDWNSFAYLDKAQEAKRIAAGVTAASVLDSEKEKRRAERAAKKKANGAWSDKVSKKEEKETRREKKDKKRKWLKMQVEKVEKKDGEHGDEMNDDGDEWGELAREERMAKKMRRGEVSQAAFDAEFADLDHV</sequence>
<dbReference type="GO" id="GO:0016787">
    <property type="term" value="F:hydrolase activity"/>
    <property type="evidence" value="ECO:0007669"/>
    <property type="project" value="UniProtKB-KW"/>
</dbReference>
<dbReference type="GO" id="GO:0003723">
    <property type="term" value="F:RNA binding"/>
    <property type="evidence" value="ECO:0007669"/>
    <property type="project" value="UniProtKB-UniRule"/>
</dbReference>
<dbReference type="InterPro" id="IPR025313">
    <property type="entry name" value="SPB4-like_CTE"/>
</dbReference>
<comment type="caution">
    <text evidence="16">The sequence shown here is derived from an EMBL/GenBank/DDBJ whole genome shotgun (WGS) entry which is preliminary data.</text>
</comment>
<comment type="catalytic activity">
    <reaction evidence="12">
        <text>ATP + H2O = ADP + phosphate + H(+)</text>
        <dbReference type="Rhea" id="RHEA:13065"/>
        <dbReference type="ChEBI" id="CHEBI:15377"/>
        <dbReference type="ChEBI" id="CHEBI:15378"/>
        <dbReference type="ChEBI" id="CHEBI:30616"/>
        <dbReference type="ChEBI" id="CHEBI:43474"/>
        <dbReference type="ChEBI" id="CHEBI:456216"/>
        <dbReference type="EC" id="3.6.4.13"/>
    </reaction>
</comment>
<evidence type="ECO:0000256" key="7">
    <source>
        <dbReference type="ARBA" id="ARBA00022840"/>
    </source>
</evidence>
<feature type="domain" description="Helicase C-terminal" evidence="15">
    <location>
        <begin position="286"/>
        <end position="444"/>
    </location>
</feature>
<comment type="domain">
    <text evidence="12">The Q motif is unique to and characteristic of the DEAD box family of RNA helicases and controls ATP binding and hydrolysis.</text>
</comment>
<evidence type="ECO:0000256" key="2">
    <source>
        <dbReference type="ARBA" id="ARBA00022517"/>
    </source>
</evidence>
<keyword evidence="17" id="KW-1185">Reference proteome</keyword>
<evidence type="ECO:0000256" key="11">
    <source>
        <dbReference type="RuleBase" id="RU000492"/>
    </source>
</evidence>
<dbReference type="EC" id="3.6.4.13" evidence="12"/>
<dbReference type="CDD" id="cd17960">
    <property type="entry name" value="DEADc_DDX55"/>
    <property type="match status" value="1"/>
</dbReference>
<evidence type="ECO:0000256" key="6">
    <source>
        <dbReference type="ARBA" id="ARBA00022806"/>
    </source>
</evidence>
<dbReference type="SMART" id="SM01178">
    <property type="entry name" value="DUF4217"/>
    <property type="match status" value="1"/>
</dbReference>
<keyword evidence="6 11" id="KW-0347">Helicase</keyword>
<evidence type="ECO:0000313" key="17">
    <source>
        <dbReference type="Proteomes" id="UP001219525"/>
    </source>
</evidence>
<dbReference type="PROSITE" id="PS00039">
    <property type="entry name" value="DEAD_ATP_HELICASE"/>
    <property type="match status" value="1"/>
</dbReference>
<feature type="compositionally biased region" description="Basic and acidic residues" evidence="13">
    <location>
        <begin position="603"/>
        <end position="615"/>
    </location>
</feature>
<evidence type="ECO:0000256" key="13">
    <source>
        <dbReference type="SAM" id="MobiDB-lite"/>
    </source>
</evidence>
<dbReference type="Gene3D" id="3.40.50.300">
    <property type="entry name" value="P-loop containing nucleotide triphosphate hydrolases"/>
    <property type="match status" value="2"/>
</dbReference>
<feature type="compositionally biased region" description="Basic and acidic residues" evidence="13">
    <location>
        <begin position="582"/>
        <end position="591"/>
    </location>
</feature>
<evidence type="ECO:0000313" key="16">
    <source>
        <dbReference type="EMBL" id="KAJ7221681.1"/>
    </source>
</evidence>
<dbReference type="InterPro" id="IPR011545">
    <property type="entry name" value="DEAD/DEAH_box_helicase_dom"/>
</dbReference>
<evidence type="ECO:0000259" key="15">
    <source>
        <dbReference type="PROSITE" id="PS51194"/>
    </source>
</evidence>
<dbReference type="InterPro" id="IPR001650">
    <property type="entry name" value="Helicase_C-like"/>
</dbReference>
<evidence type="ECO:0000256" key="10">
    <source>
        <dbReference type="ARBA" id="ARBA00038002"/>
    </source>
</evidence>
<dbReference type="SMART" id="SM00487">
    <property type="entry name" value="DEXDc"/>
    <property type="match status" value="1"/>
</dbReference>
<evidence type="ECO:0000259" key="14">
    <source>
        <dbReference type="PROSITE" id="PS51192"/>
    </source>
</evidence>
<keyword evidence="3" id="KW-0698">rRNA processing</keyword>
<organism evidence="16 17">
    <name type="scientific">Mycena pura</name>
    <dbReference type="NCBI Taxonomy" id="153505"/>
    <lineage>
        <taxon>Eukaryota</taxon>
        <taxon>Fungi</taxon>
        <taxon>Dikarya</taxon>
        <taxon>Basidiomycota</taxon>
        <taxon>Agaricomycotina</taxon>
        <taxon>Agaricomycetes</taxon>
        <taxon>Agaricomycetidae</taxon>
        <taxon>Agaricales</taxon>
        <taxon>Marasmiineae</taxon>
        <taxon>Mycenaceae</taxon>
        <taxon>Mycena</taxon>
    </lineage>
</organism>
<proteinExistence type="inferred from homology"/>
<keyword evidence="7 11" id="KW-0067">ATP-binding</keyword>
<evidence type="ECO:0000256" key="9">
    <source>
        <dbReference type="ARBA" id="ARBA00023054"/>
    </source>
</evidence>
<dbReference type="GO" id="GO:0006364">
    <property type="term" value="P:rRNA processing"/>
    <property type="evidence" value="ECO:0007669"/>
    <property type="project" value="UniProtKB-KW"/>
</dbReference>
<comment type="subcellular location">
    <subcellularLocation>
        <location evidence="1">Nucleus</location>
        <location evidence="1">Nucleolus</location>
    </subcellularLocation>
</comment>
<feature type="domain" description="Helicase ATP-binding" evidence="14">
    <location>
        <begin position="44"/>
        <end position="240"/>
    </location>
</feature>
<dbReference type="GO" id="GO:0005524">
    <property type="term" value="F:ATP binding"/>
    <property type="evidence" value="ECO:0007669"/>
    <property type="project" value="UniProtKB-UniRule"/>
</dbReference>
<dbReference type="Pfam" id="PF00270">
    <property type="entry name" value="DEAD"/>
    <property type="match status" value="1"/>
</dbReference>
<dbReference type="GO" id="GO:0003724">
    <property type="term" value="F:RNA helicase activity"/>
    <property type="evidence" value="ECO:0007669"/>
    <property type="project" value="UniProtKB-EC"/>
</dbReference>
<protein>
    <recommendedName>
        <fullName evidence="12">ATP-dependent RNA helicase</fullName>
        <ecNumber evidence="12">3.6.4.13</ecNumber>
    </recommendedName>
</protein>
<dbReference type="Pfam" id="PF13959">
    <property type="entry name" value="CTE_SPB4"/>
    <property type="match status" value="1"/>
</dbReference>
<gene>
    <name evidence="16" type="ORF">GGX14DRAFT_670732</name>
</gene>
<dbReference type="SMART" id="SM00490">
    <property type="entry name" value="HELICc"/>
    <property type="match status" value="1"/>
</dbReference>
<reference evidence="16" key="1">
    <citation type="submission" date="2023-03" db="EMBL/GenBank/DDBJ databases">
        <title>Massive genome expansion in bonnet fungi (Mycena s.s.) driven by repeated elements and novel gene families across ecological guilds.</title>
        <authorList>
            <consortium name="Lawrence Berkeley National Laboratory"/>
            <person name="Harder C.B."/>
            <person name="Miyauchi S."/>
            <person name="Viragh M."/>
            <person name="Kuo A."/>
            <person name="Thoen E."/>
            <person name="Andreopoulos B."/>
            <person name="Lu D."/>
            <person name="Skrede I."/>
            <person name="Drula E."/>
            <person name="Henrissat B."/>
            <person name="Morin E."/>
            <person name="Kohler A."/>
            <person name="Barry K."/>
            <person name="LaButti K."/>
            <person name="Morin E."/>
            <person name="Salamov A."/>
            <person name="Lipzen A."/>
            <person name="Mereny Z."/>
            <person name="Hegedus B."/>
            <person name="Baldrian P."/>
            <person name="Stursova M."/>
            <person name="Weitz H."/>
            <person name="Taylor A."/>
            <person name="Grigoriev I.V."/>
            <person name="Nagy L.G."/>
            <person name="Martin F."/>
            <person name="Kauserud H."/>
        </authorList>
    </citation>
    <scope>NUCLEOTIDE SEQUENCE</scope>
    <source>
        <strain evidence="16">9144</strain>
    </source>
</reference>
<keyword evidence="4 11" id="KW-0547">Nucleotide-binding</keyword>
<dbReference type="InterPro" id="IPR056330">
    <property type="entry name" value="CTT_SPB4"/>
</dbReference>
<evidence type="ECO:0000256" key="4">
    <source>
        <dbReference type="ARBA" id="ARBA00022741"/>
    </source>
</evidence>
<dbReference type="InterPro" id="IPR014001">
    <property type="entry name" value="Helicase_ATP-bd"/>
</dbReference>
<dbReference type="PROSITE" id="PS51194">
    <property type="entry name" value="HELICASE_CTER"/>
    <property type="match status" value="1"/>
</dbReference>
<feature type="region of interest" description="Disordered" evidence="13">
    <location>
        <begin position="582"/>
        <end position="653"/>
    </location>
</feature>
<dbReference type="Pfam" id="PF00271">
    <property type="entry name" value="Helicase_C"/>
    <property type="match status" value="1"/>
</dbReference>
<dbReference type="SUPFAM" id="SSF52540">
    <property type="entry name" value="P-loop containing nucleoside triphosphate hydrolases"/>
    <property type="match status" value="2"/>
</dbReference>
<dbReference type="InterPro" id="IPR027417">
    <property type="entry name" value="P-loop_NTPase"/>
</dbReference>
<dbReference type="Pfam" id="PF23681">
    <property type="entry name" value="CTT_SPB4"/>
    <property type="match status" value="1"/>
</dbReference>
<dbReference type="PANTHER" id="PTHR24031">
    <property type="entry name" value="RNA HELICASE"/>
    <property type="match status" value="1"/>
</dbReference>
<keyword evidence="9" id="KW-0175">Coiled coil</keyword>
<keyword evidence="8 12" id="KW-0694">RNA-binding</keyword>
<evidence type="ECO:0000256" key="12">
    <source>
        <dbReference type="RuleBase" id="RU365068"/>
    </source>
</evidence>
<comment type="similarity">
    <text evidence="10">Belongs to the DEAD box helicase family. DDX55/SPB4 subfamily.</text>
</comment>
<dbReference type="InterPro" id="IPR000629">
    <property type="entry name" value="RNA-helicase_DEAD-box_CS"/>
</dbReference>
<evidence type="ECO:0000256" key="3">
    <source>
        <dbReference type="ARBA" id="ARBA00022552"/>
    </source>
</evidence>
<comment type="function">
    <text evidence="12">RNA helicase.</text>
</comment>
<name>A0AAD6YI81_9AGAR</name>
<dbReference type="GO" id="GO:0005730">
    <property type="term" value="C:nucleolus"/>
    <property type="evidence" value="ECO:0007669"/>
    <property type="project" value="UniProtKB-SubCell"/>
</dbReference>
<dbReference type="CDD" id="cd18787">
    <property type="entry name" value="SF2_C_DEAD"/>
    <property type="match status" value="1"/>
</dbReference>
<dbReference type="PROSITE" id="PS51192">
    <property type="entry name" value="HELICASE_ATP_BIND_1"/>
    <property type="match status" value="1"/>
</dbReference>
<keyword evidence="5 11" id="KW-0378">Hydrolase</keyword>
<dbReference type="AlphaFoldDB" id="A0AAD6YI81"/>
<keyword evidence="2" id="KW-0690">Ribosome biogenesis</keyword>
<evidence type="ECO:0000256" key="1">
    <source>
        <dbReference type="ARBA" id="ARBA00004604"/>
    </source>
</evidence>
<dbReference type="Proteomes" id="UP001219525">
    <property type="component" value="Unassembled WGS sequence"/>
</dbReference>
<accession>A0AAD6YI81</accession>